<reference evidence="3" key="1">
    <citation type="submission" date="2023-10" db="EMBL/GenBank/DDBJ databases">
        <authorList>
            <person name="Chen Y."/>
            <person name="Shah S."/>
            <person name="Dougan E. K."/>
            <person name="Thang M."/>
            <person name="Chan C."/>
        </authorList>
    </citation>
    <scope>NUCLEOTIDE SEQUENCE [LARGE SCALE GENOMIC DNA]</scope>
</reference>
<dbReference type="PANTHER" id="PTHR21580:SF60">
    <property type="entry name" value="SPERM-TAIL PG-RICH REPEAT-CONTAINING PROTEIN 2"/>
    <property type="match status" value="1"/>
</dbReference>
<organism evidence="3 4">
    <name type="scientific">Prorocentrum cordatum</name>
    <dbReference type="NCBI Taxonomy" id="2364126"/>
    <lineage>
        <taxon>Eukaryota</taxon>
        <taxon>Sar</taxon>
        <taxon>Alveolata</taxon>
        <taxon>Dinophyceae</taxon>
        <taxon>Prorocentrales</taxon>
        <taxon>Prorocentraceae</taxon>
        <taxon>Prorocentrum</taxon>
    </lineage>
</organism>
<dbReference type="SUPFAM" id="SSF51206">
    <property type="entry name" value="cAMP-binding domain-like"/>
    <property type="match status" value="1"/>
</dbReference>
<protein>
    <recommendedName>
        <fullName evidence="2">Cyclic nucleotide-binding domain-containing protein</fullName>
    </recommendedName>
</protein>
<evidence type="ECO:0000313" key="4">
    <source>
        <dbReference type="Proteomes" id="UP001189429"/>
    </source>
</evidence>
<name>A0ABN9TSP1_9DINO</name>
<accession>A0ABN9TSP1</accession>
<dbReference type="EMBL" id="CAUYUJ010015043">
    <property type="protein sequence ID" value="CAK0849217.1"/>
    <property type="molecule type" value="Genomic_DNA"/>
</dbReference>
<dbReference type="InterPro" id="IPR000595">
    <property type="entry name" value="cNMP-bd_dom"/>
</dbReference>
<dbReference type="InterPro" id="IPR010736">
    <property type="entry name" value="SHIPPO-rpt"/>
</dbReference>
<dbReference type="PANTHER" id="PTHR21580">
    <property type="entry name" value="SHIPPO-1-RELATED"/>
    <property type="match status" value="1"/>
</dbReference>
<feature type="domain" description="Cyclic nucleotide-binding" evidence="2">
    <location>
        <begin position="543"/>
        <end position="636"/>
    </location>
</feature>
<dbReference type="InterPro" id="IPR051291">
    <property type="entry name" value="CIMAP"/>
</dbReference>
<dbReference type="InterPro" id="IPR018490">
    <property type="entry name" value="cNMP-bd_dom_sf"/>
</dbReference>
<feature type="compositionally biased region" description="Low complexity" evidence="1">
    <location>
        <begin position="256"/>
        <end position="266"/>
    </location>
</feature>
<sequence>MAWTAKGSRFAAAKEDANPAVGPGSYAAPLVRRQTAPSCAPFGSDRARDVSEPLRAAGSPEPPPGPGDYDPRPPGTYSSGLPRKAAPFQSSAPRTGGVPAEAKEPRPGPGAYEAPGAPLCVEACRTMGAPQAERGLMFHSASAPSIPRGHQCCGYVEGGAGRLVRQPPRNASQLLSGCGAETAGPGHYDVLGASGSAKRALGEFGRGPPRTVTRVVETPGPGHYSERGAPRGRGPLSSLASGTERLALKDDGRPGPGAYTPTGPGRKSLRELHPELQFFGSTSERLQRRPPDGVPGPGQYELPCRRAARPPAETSFGVSHRFEGPRSQAAAWSAGPGPGAYDPTLLATTGGAQGTASVLASTGVLAFGSMQSRQFGGASERVSESPGPGNYEAPPGLAAPRAVAQGQLRTGRADPPHAVFASESAKNTLMHATLRDAEKVPPVGRYTPLISRDTSAVVRMPPKSEGFLSSAPRADRSSRAEQGPGPGNYSPADCTCGKLLGTYNRAVVDGFRRGLGFGYTGKRFSDQPAATPGPGAHQVQGSLVSKSHNVHFGDGVLLVSAGSRDDTLWILLRGEVEATEQPSENCRKARTVAVAGPEVLGLDCALALRAESRVEVRTRTSCELRTLRGKLFREILRRFPDDEAFLYAGARAGLVAPWPWAASKRTTTAESSDDGRLDDSSLRGLHPAKYAAGWGAGGRDVSSPPVSDGAAARVPESSNASPVARSTGTPRALQALPPWTPGHSVGDGSAARWTSPPAPPSGCQGRRLRPDPMRFGSLLGASTPIKCGSRLCMVVGQLAQAAILGAANHGGAWLARCPTCPPPASCPPLPAFPAPTLSCPQVSLTCPSPQPVSCPQVTRAAPVCPPCEATVCEEPPPCPSQARESAGEAASWTVCVPLWLVVLLAFPEGEISDDHLVKWISRAATQAVKVAEADGGLAADCAIVSCRGGRRVAAEALLGAALVQPSARVANDILGLDLGLEVRPVTVSVGVKGVCAPNGKAQPDARALSVKVGPGGRMRDWKGVGHTPLDHHLIFRSTCSWKPEQRGVAERETLLRIIELAGQYEQLDISNLSCVEAAMKLVHAIEWAYLDNIRETDVGSSSRLSIEEVTAFSGFSRVGDLLMLFLMACHAPLQEMAYFMLLLVSSLLSVGSREVDCRALEGFASEMLFLSPILLEETPRLDFMLRLCVAEFGGEFCDDAAVQRRVYAAAAAMSPPLALAPSGALQELRGCLVCEDTQSTISAPRETCVDEVLRNSPHEYQRLIERLERAAMIDYALEPPEFCLLFFVRKKQRRQRLTPLGSALGLHLDVEVPAGATLYVGHVDIKDALYHFALPLRSYSALPAALA</sequence>
<dbReference type="Proteomes" id="UP001189429">
    <property type="component" value="Unassembled WGS sequence"/>
</dbReference>
<proteinExistence type="predicted"/>
<feature type="compositionally biased region" description="Polar residues" evidence="1">
    <location>
        <begin position="716"/>
        <end position="729"/>
    </location>
</feature>
<feature type="region of interest" description="Disordered" evidence="1">
    <location>
        <begin position="462"/>
        <end position="490"/>
    </location>
</feature>
<dbReference type="Gene3D" id="2.60.120.10">
    <property type="entry name" value="Jelly Rolls"/>
    <property type="match status" value="1"/>
</dbReference>
<feature type="region of interest" description="Disordered" evidence="1">
    <location>
        <begin position="202"/>
        <end position="268"/>
    </location>
</feature>
<dbReference type="InterPro" id="IPR014710">
    <property type="entry name" value="RmlC-like_jellyroll"/>
</dbReference>
<feature type="region of interest" description="Disordered" evidence="1">
    <location>
        <begin position="1"/>
        <end position="113"/>
    </location>
</feature>
<feature type="region of interest" description="Disordered" evidence="1">
    <location>
        <begin position="376"/>
        <end position="397"/>
    </location>
</feature>
<keyword evidence="4" id="KW-1185">Reference proteome</keyword>
<evidence type="ECO:0000313" key="3">
    <source>
        <dbReference type="EMBL" id="CAK0849217.1"/>
    </source>
</evidence>
<feature type="region of interest" description="Disordered" evidence="1">
    <location>
        <begin position="693"/>
        <end position="770"/>
    </location>
</feature>
<evidence type="ECO:0000256" key="1">
    <source>
        <dbReference type="SAM" id="MobiDB-lite"/>
    </source>
</evidence>
<dbReference type="Pfam" id="PF07004">
    <property type="entry name" value="SHIPPO-rpt"/>
    <property type="match status" value="1"/>
</dbReference>
<gene>
    <name evidence="3" type="ORF">PCOR1329_LOCUS41963</name>
</gene>
<dbReference type="PROSITE" id="PS50042">
    <property type="entry name" value="CNMP_BINDING_3"/>
    <property type="match status" value="1"/>
</dbReference>
<dbReference type="CDD" id="cd00038">
    <property type="entry name" value="CAP_ED"/>
    <property type="match status" value="1"/>
</dbReference>
<evidence type="ECO:0000259" key="2">
    <source>
        <dbReference type="PROSITE" id="PS50042"/>
    </source>
</evidence>
<comment type="caution">
    <text evidence="3">The sequence shown here is derived from an EMBL/GenBank/DDBJ whole genome shotgun (WGS) entry which is preliminary data.</text>
</comment>